<evidence type="ECO:0000256" key="5">
    <source>
        <dbReference type="ARBA" id="ARBA00023122"/>
    </source>
</evidence>
<dbReference type="Pfam" id="PF03471">
    <property type="entry name" value="CorC_HlyC"/>
    <property type="match status" value="1"/>
</dbReference>
<evidence type="ECO:0000259" key="11">
    <source>
        <dbReference type="PROSITE" id="PS51846"/>
    </source>
</evidence>
<dbReference type="InterPro" id="IPR036318">
    <property type="entry name" value="FAD-bd_PCMH-like_sf"/>
</dbReference>
<dbReference type="KEGG" id="obg:Verru16b_00546"/>
<keyword evidence="6 8" id="KW-0472">Membrane</keyword>
<evidence type="ECO:0000313" key="12">
    <source>
        <dbReference type="EMBL" id="AOS43501.1"/>
    </source>
</evidence>
<dbReference type="InterPro" id="IPR000644">
    <property type="entry name" value="CBS_dom"/>
</dbReference>
<gene>
    <name evidence="12" type="primary">corC_1</name>
    <name evidence="12" type="ORF">Verru16b_00546</name>
</gene>
<dbReference type="SMART" id="SM01091">
    <property type="entry name" value="CorC_HlyC"/>
    <property type="match status" value="1"/>
</dbReference>
<feature type="domain" description="CBS" evidence="10">
    <location>
        <begin position="316"/>
        <end position="372"/>
    </location>
</feature>
<comment type="subcellular location">
    <subcellularLocation>
        <location evidence="1">Membrane</location>
        <topology evidence="1">Multi-pass membrane protein</topology>
    </subcellularLocation>
</comment>
<dbReference type="PANTHER" id="PTHR22777:SF17">
    <property type="entry name" value="UPF0053 PROTEIN SLL0260"/>
    <property type="match status" value="1"/>
</dbReference>
<dbReference type="PROSITE" id="PS51371">
    <property type="entry name" value="CBS"/>
    <property type="match status" value="2"/>
</dbReference>
<dbReference type="InterPro" id="IPR044751">
    <property type="entry name" value="Ion_transp-like_CBS"/>
</dbReference>
<dbReference type="Proteomes" id="UP000095228">
    <property type="component" value="Chromosome"/>
</dbReference>
<keyword evidence="5 7" id="KW-0129">CBS domain</keyword>
<dbReference type="PATRIC" id="fig|1838286.3.peg.553"/>
<keyword evidence="13" id="KW-1185">Reference proteome</keyword>
<evidence type="ECO:0000256" key="7">
    <source>
        <dbReference type="PROSITE-ProRule" id="PRU00703"/>
    </source>
</evidence>
<organism evidence="12 13">
    <name type="scientific">Lacunisphaera limnophila</name>
    <dbReference type="NCBI Taxonomy" id="1838286"/>
    <lineage>
        <taxon>Bacteria</taxon>
        <taxon>Pseudomonadati</taxon>
        <taxon>Verrucomicrobiota</taxon>
        <taxon>Opitutia</taxon>
        <taxon>Opitutales</taxon>
        <taxon>Opitutaceae</taxon>
        <taxon>Lacunisphaera</taxon>
    </lineage>
</organism>
<dbReference type="Pfam" id="PF01595">
    <property type="entry name" value="CNNM"/>
    <property type="match status" value="1"/>
</dbReference>
<feature type="domain" description="CBS" evidence="10">
    <location>
        <begin position="252"/>
        <end position="311"/>
    </location>
</feature>
<name>A0A1D8ARH5_9BACT</name>
<feature type="domain" description="CNNM transmembrane" evidence="11">
    <location>
        <begin position="32"/>
        <end position="233"/>
    </location>
</feature>
<sequence>MRPALGFVGVAFACRGFYSFFGEGDGPTLPLAMSSLFLELLIIFVLLLANGVFSMAEIAIVSARKNRLRQLADHGDPAALRALQLAESPNTFLATVQIGITLVGVLAAAFGGAALGDKLAVPLAQIAWLAPYADQLALGLVVVVLTYFTLVIGELVPKRIGLGHPEGVARALAGPMYFLSRLGSPLVSLLGTSTDALLALCRIKPEPEVKVTEEDVRLLVREGMRVGVFHAQEPAMIESVMAFDRLPVHDLMTPRAKIIWINAHDSHETIWHRIVVSAHTTFPVYEDRRDNVIGTVTVKAIYANLAAGVPVNVRDLITPALVVPASQPVSSLLEKFKATGKHVALVSDEFGAIAGLVTLHDIMEAIVGELPSPEDRLKPKAVRRDDGSWLVDGLIAAEDFVQAVTDFPLPPAAQRDYQTLAGFIVKHLGHVPAEGETFQLHGYTVEIIDMDGLRVDKVLLLPLRNPPTPGPA</sequence>
<evidence type="ECO:0000256" key="8">
    <source>
        <dbReference type="PROSITE-ProRule" id="PRU01193"/>
    </source>
</evidence>
<dbReference type="GO" id="GO:0050660">
    <property type="term" value="F:flavin adenine dinucleotide binding"/>
    <property type="evidence" value="ECO:0007669"/>
    <property type="project" value="InterPro"/>
</dbReference>
<dbReference type="Gene3D" id="3.30.465.10">
    <property type="match status" value="1"/>
</dbReference>
<protein>
    <submittedName>
        <fullName evidence="12">Magnesium and cobalt efflux protein CorC</fullName>
    </submittedName>
</protein>
<dbReference type="PROSITE" id="PS51846">
    <property type="entry name" value="CNNM"/>
    <property type="match status" value="1"/>
</dbReference>
<keyword evidence="3" id="KW-0677">Repeat</keyword>
<evidence type="ECO:0000256" key="4">
    <source>
        <dbReference type="ARBA" id="ARBA00022989"/>
    </source>
</evidence>
<dbReference type="InterPro" id="IPR046342">
    <property type="entry name" value="CBS_dom_sf"/>
</dbReference>
<evidence type="ECO:0000256" key="6">
    <source>
        <dbReference type="ARBA" id="ARBA00023136"/>
    </source>
</evidence>
<dbReference type="Gene3D" id="3.10.580.10">
    <property type="entry name" value="CBS-domain"/>
    <property type="match status" value="1"/>
</dbReference>
<feature type="transmembrane region" description="Helical" evidence="9">
    <location>
        <begin position="91"/>
        <end position="116"/>
    </location>
</feature>
<proteinExistence type="predicted"/>
<dbReference type="Pfam" id="PF00571">
    <property type="entry name" value="CBS"/>
    <property type="match status" value="1"/>
</dbReference>
<dbReference type="AlphaFoldDB" id="A0A1D8ARH5"/>
<dbReference type="InterPro" id="IPR005170">
    <property type="entry name" value="Transptr-assoc_dom"/>
</dbReference>
<keyword evidence="2 8" id="KW-0812">Transmembrane</keyword>
<keyword evidence="4 8" id="KW-1133">Transmembrane helix</keyword>
<reference evidence="12 13" key="1">
    <citation type="submission" date="2016-06" db="EMBL/GenBank/DDBJ databases">
        <title>Three novel species with peptidoglycan cell walls form the new genus Lacunisphaera gen. nov. in the family Opitutaceae of the verrucomicrobial subdivision 4.</title>
        <authorList>
            <person name="Rast P."/>
            <person name="Gloeckner I."/>
            <person name="Jogler M."/>
            <person name="Boedeker C."/>
            <person name="Jeske O."/>
            <person name="Wiegand S."/>
            <person name="Reinhardt R."/>
            <person name="Schumann P."/>
            <person name="Rohde M."/>
            <person name="Spring S."/>
            <person name="Gloeckner F.O."/>
            <person name="Jogler C."/>
        </authorList>
    </citation>
    <scope>NUCLEOTIDE SEQUENCE [LARGE SCALE GENOMIC DNA]</scope>
    <source>
        <strain evidence="12 13">IG16b</strain>
    </source>
</reference>
<dbReference type="STRING" id="1838286.Verru16b_00546"/>
<dbReference type="PANTHER" id="PTHR22777">
    <property type="entry name" value="HEMOLYSIN-RELATED"/>
    <property type="match status" value="1"/>
</dbReference>
<dbReference type="EMBL" id="CP016094">
    <property type="protein sequence ID" value="AOS43501.1"/>
    <property type="molecule type" value="Genomic_DNA"/>
</dbReference>
<evidence type="ECO:0000313" key="13">
    <source>
        <dbReference type="Proteomes" id="UP000095228"/>
    </source>
</evidence>
<feature type="transmembrane region" description="Helical" evidence="9">
    <location>
        <begin position="136"/>
        <end position="156"/>
    </location>
</feature>
<dbReference type="InterPro" id="IPR002550">
    <property type="entry name" value="CNNM"/>
</dbReference>
<dbReference type="GO" id="GO:0005886">
    <property type="term" value="C:plasma membrane"/>
    <property type="evidence" value="ECO:0007669"/>
    <property type="project" value="TreeGrafter"/>
</dbReference>
<evidence type="ECO:0000259" key="10">
    <source>
        <dbReference type="PROSITE" id="PS51371"/>
    </source>
</evidence>
<dbReference type="OrthoDB" id="9798188at2"/>
<evidence type="ECO:0000256" key="2">
    <source>
        <dbReference type="ARBA" id="ARBA00022692"/>
    </source>
</evidence>
<feature type="transmembrane region" description="Helical" evidence="9">
    <location>
        <begin position="40"/>
        <end position="61"/>
    </location>
</feature>
<evidence type="ECO:0000256" key="9">
    <source>
        <dbReference type="SAM" id="Phobius"/>
    </source>
</evidence>
<dbReference type="InterPro" id="IPR016169">
    <property type="entry name" value="FAD-bd_PCMH_sub2"/>
</dbReference>
<dbReference type="SUPFAM" id="SSF56176">
    <property type="entry name" value="FAD-binding/transporter-associated domain-like"/>
    <property type="match status" value="1"/>
</dbReference>
<dbReference type="CDD" id="cd04590">
    <property type="entry name" value="CBS_pair_CorC_HlyC_assoc"/>
    <property type="match status" value="1"/>
</dbReference>
<evidence type="ECO:0000256" key="3">
    <source>
        <dbReference type="ARBA" id="ARBA00022737"/>
    </source>
</evidence>
<accession>A0A1D8ARH5</accession>
<dbReference type="SUPFAM" id="SSF54631">
    <property type="entry name" value="CBS-domain pair"/>
    <property type="match status" value="1"/>
</dbReference>
<evidence type="ECO:0000256" key="1">
    <source>
        <dbReference type="ARBA" id="ARBA00004141"/>
    </source>
</evidence>